<gene>
    <name evidence="4" type="ORF">METZ01_LOCUS126862</name>
</gene>
<dbReference type="EMBL" id="UINC01017762">
    <property type="protein sequence ID" value="SVA74008.1"/>
    <property type="molecule type" value="Genomic_DNA"/>
</dbReference>
<name>A0A381YAC9_9ZZZZ</name>
<dbReference type="Gene3D" id="3.90.1150.10">
    <property type="entry name" value="Aspartate Aminotransferase, domain 1"/>
    <property type="match status" value="1"/>
</dbReference>
<dbReference type="InterPro" id="IPR000192">
    <property type="entry name" value="Aminotrans_V_dom"/>
</dbReference>
<proteinExistence type="inferred from homology"/>
<feature type="domain" description="Aminotransferase class V" evidence="3">
    <location>
        <begin position="2"/>
        <end position="269"/>
    </location>
</feature>
<dbReference type="PANTHER" id="PTHR11601">
    <property type="entry name" value="CYSTEINE DESULFURYLASE FAMILY MEMBER"/>
    <property type="match status" value="1"/>
</dbReference>
<comment type="cofactor">
    <cofactor evidence="1">
        <name>pyridoxal 5'-phosphate</name>
        <dbReference type="ChEBI" id="CHEBI:597326"/>
    </cofactor>
</comment>
<feature type="non-terminal residue" evidence="4">
    <location>
        <position position="1"/>
    </location>
</feature>
<dbReference type="InterPro" id="IPR015422">
    <property type="entry name" value="PyrdxlP-dep_Trfase_small"/>
</dbReference>
<dbReference type="InterPro" id="IPR015424">
    <property type="entry name" value="PyrdxlP-dep_Trfase"/>
</dbReference>
<evidence type="ECO:0000256" key="2">
    <source>
        <dbReference type="ARBA" id="ARBA00006490"/>
    </source>
</evidence>
<evidence type="ECO:0000313" key="4">
    <source>
        <dbReference type="EMBL" id="SVA74008.1"/>
    </source>
</evidence>
<dbReference type="PANTHER" id="PTHR11601:SF34">
    <property type="entry name" value="CYSTEINE DESULFURASE"/>
    <property type="match status" value="1"/>
</dbReference>
<dbReference type="Gene3D" id="3.40.640.10">
    <property type="entry name" value="Type I PLP-dependent aspartate aminotransferase-like (Major domain)"/>
    <property type="match status" value="1"/>
</dbReference>
<comment type="similarity">
    <text evidence="2">Belongs to the class-V pyridoxal-phosphate-dependent aminotransferase family. NifS/IscS subfamily.</text>
</comment>
<dbReference type="AlphaFoldDB" id="A0A381YAC9"/>
<dbReference type="InterPro" id="IPR015421">
    <property type="entry name" value="PyrdxlP-dep_Trfase_major"/>
</dbReference>
<protein>
    <recommendedName>
        <fullName evidence="3">Aminotransferase class V domain-containing protein</fullName>
    </recommendedName>
</protein>
<evidence type="ECO:0000259" key="3">
    <source>
        <dbReference type="Pfam" id="PF00266"/>
    </source>
</evidence>
<dbReference type="Pfam" id="PF00266">
    <property type="entry name" value="Aminotran_5"/>
    <property type="match status" value="1"/>
</dbReference>
<dbReference type="SUPFAM" id="SSF53383">
    <property type="entry name" value="PLP-dependent transferases"/>
    <property type="match status" value="1"/>
</dbReference>
<organism evidence="4">
    <name type="scientific">marine metagenome</name>
    <dbReference type="NCBI Taxonomy" id="408172"/>
    <lineage>
        <taxon>unclassified sequences</taxon>
        <taxon>metagenomes</taxon>
        <taxon>ecological metagenomes</taxon>
    </lineage>
</organism>
<sequence>SAIEHHAVLNTVEYLVNKEGFELTTLPVDAEGRVAPQDLDNAIKDDTILVSVMAANNETGAIQPVAELGAICQQRGVLFHTDAVQWFGKEPFESIHQFNADLVTICGHKFYGPKGSGALFIKSPLLPDPILFGGGHENERRAGTENLAAIAGLVEAIERFVPTPVFERSRLELLNCRLSSMGEIDGINLLCPLAKRLANTASFTVPGIDSITQLAALDLDGICASAGSACSAGSLNPSHVLSAMGKSDNEANSLVRFSLGRETTEDEINFVLASFLNFVEDNR</sequence>
<evidence type="ECO:0000256" key="1">
    <source>
        <dbReference type="ARBA" id="ARBA00001933"/>
    </source>
</evidence>
<reference evidence="4" key="1">
    <citation type="submission" date="2018-05" db="EMBL/GenBank/DDBJ databases">
        <authorList>
            <person name="Lanie J.A."/>
            <person name="Ng W.-L."/>
            <person name="Kazmierczak K.M."/>
            <person name="Andrzejewski T.M."/>
            <person name="Davidsen T.M."/>
            <person name="Wayne K.J."/>
            <person name="Tettelin H."/>
            <person name="Glass J.I."/>
            <person name="Rusch D."/>
            <person name="Podicherti R."/>
            <person name="Tsui H.-C.T."/>
            <person name="Winkler M.E."/>
        </authorList>
    </citation>
    <scope>NUCLEOTIDE SEQUENCE</scope>
</reference>
<accession>A0A381YAC9</accession>